<dbReference type="CDD" id="cd01948">
    <property type="entry name" value="EAL"/>
    <property type="match status" value="1"/>
</dbReference>
<gene>
    <name evidence="4" type="ORF">B5G26_00480</name>
</gene>
<dbReference type="SMART" id="SM00052">
    <property type="entry name" value="EAL"/>
    <property type="match status" value="1"/>
</dbReference>
<dbReference type="InterPro" id="IPR035919">
    <property type="entry name" value="EAL_sf"/>
</dbReference>
<comment type="caution">
    <text evidence="4">The sequence shown here is derived from an EMBL/GenBank/DDBJ whole genome shotgun (WGS) entry which is preliminary data.</text>
</comment>
<keyword evidence="1" id="KW-1133">Transmembrane helix</keyword>
<sequence length="601" mass="68827">MLTVEEKTLIYVAGNPDAYPLEYFDKDTQTYAGVIPELLAEFSDQSTYEIVYYEADGTDHREALAQQKQVDLFSGYEAEEEQLDHAHELPLFSGEDAYCLYFTEAAPAAFRSDLQAYLAEVSPAEMTGLLMASVETPPSSQGLYWTMGAMGAALLVMAVVLLLTVRRYRRKLKESQRNVETDETTGLGNMGYLERYYKQYINDKNRILYQAVYFYVDTDRLRRLGSGQETDEFLRYCAVILGEYTEDSDILARVSEQGFLMLRLEGSAEQTDTWLCTLLERVRDYAKRYGKPYDTNLYAGIYPLKRQDRDLNEIVFQASQGAYQAEKEEVPYLFCSQAMIQKSLQERQLQASIDQAFAQKEFQLYIQFYVDAQTLKVVGGEALSRWKHPQKGILLPSVFIPLLEREKMISRLDYYCLKEVCFFLESLLKAGVDTFFVSCNFSRETFAAADFAQKVQEIMDGFTFPRELLILEITESVSVRNAAQIRQNVIALKKYGVRVALDDFGEGFTSFYDLQKYPIDGIKLDKGLVDHVTTPIGTAILKAMIQVGHELNMTILAEGVETDEQVRALQEIHCDVIQGFRFSHPLPRWEAIEQIIQNRRT</sequence>
<keyword evidence="1" id="KW-0812">Transmembrane</keyword>
<dbReference type="SUPFAM" id="SSF141868">
    <property type="entry name" value="EAL domain-like"/>
    <property type="match status" value="1"/>
</dbReference>
<evidence type="ECO:0000313" key="5">
    <source>
        <dbReference type="Proteomes" id="UP000195455"/>
    </source>
</evidence>
<dbReference type="SUPFAM" id="SSF55073">
    <property type="entry name" value="Nucleotide cyclase"/>
    <property type="match status" value="1"/>
</dbReference>
<accession>A0A1Y3U9P9</accession>
<dbReference type="PROSITE" id="PS50887">
    <property type="entry name" value="GGDEF"/>
    <property type="match status" value="1"/>
</dbReference>
<dbReference type="Gene3D" id="3.40.190.10">
    <property type="entry name" value="Periplasmic binding protein-like II"/>
    <property type="match status" value="1"/>
</dbReference>
<dbReference type="AlphaFoldDB" id="A0A1Y3U9P9"/>
<protein>
    <recommendedName>
        <fullName evidence="6">EAL domain-containing protein</fullName>
    </recommendedName>
</protein>
<dbReference type="InterPro" id="IPR050706">
    <property type="entry name" value="Cyclic-di-GMP_PDE-like"/>
</dbReference>
<organism evidence="4 5">
    <name type="scientific">Anaerotignum lactatifermentans</name>
    <dbReference type="NCBI Taxonomy" id="160404"/>
    <lineage>
        <taxon>Bacteria</taxon>
        <taxon>Bacillati</taxon>
        <taxon>Bacillota</taxon>
        <taxon>Clostridia</taxon>
        <taxon>Lachnospirales</taxon>
        <taxon>Anaerotignaceae</taxon>
        <taxon>Anaerotignum</taxon>
    </lineage>
</organism>
<reference evidence="5" key="1">
    <citation type="submission" date="2017-04" db="EMBL/GenBank/DDBJ databases">
        <title>Function of individual gut microbiota members based on whole genome sequencing of pure cultures obtained from chicken caecum.</title>
        <authorList>
            <person name="Medvecky M."/>
            <person name="Cejkova D."/>
            <person name="Polansky O."/>
            <person name="Karasova D."/>
            <person name="Kubasova T."/>
            <person name="Cizek A."/>
            <person name="Rychlik I."/>
        </authorList>
    </citation>
    <scope>NUCLEOTIDE SEQUENCE [LARGE SCALE GENOMIC DNA]</scope>
    <source>
        <strain evidence="5">An75</strain>
    </source>
</reference>
<feature type="domain" description="EAL" evidence="2">
    <location>
        <begin position="346"/>
        <end position="599"/>
    </location>
</feature>
<evidence type="ECO:0000256" key="1">
    <source>
        <dbReference type="SAM" id="Phobius"/>
    </source>
</evidence>
<evidence type="ECO:0008006" key="6">
    <source>
        <dbReference type="Google" id="ProtNLM"/>
    </source>
</evidence>
<feature type="transmembrane region" description="Helical" evidence="1">
    <location>
        <begin position="143"/>
        <end position="165"/>
    </location>
</feature>
<dbReference type="Proteomes" id="UP000195455">
    <property type="component" value="Unassembled WGS sequence"/>
</dbReference>
<dbReference type="Pfam" id="PF00990">
    <property type="entry name" value="GGDEF"/>
    <property type="match status" value="1"/>
</dbReference>
<evidence type="ECO:0000313" key="4">
    <source>
        <dbReference type="EMBL" id="OUN45541.1"/>
    </source>
</evidence>
<dbReference type="Pfam" id="PF00563">
    <property type="entry name" value="EAL"/>
    <property type="match status" value="1"/>
</dbReference>
<feature type="domain" description="GGDEF" evidence="3">
    <location>
        <begin position="209"/>
        <end position="338"/>
    </location>
</feature>
<keyword evidence="1" id="KW-0472">Membrane</keyword>
<dbReference type="Gene3D" id="3.30.70.270">
    <property type="match status" value="1"/>
</dbReference>
<dbReference type="EMBL" id="NFHM01000001">
    <property type="protein sequence ID" value="OUN45541.1"/>
    <property type="molecule type" value="Genomic_DNA"/>
</dbReference>
<dbReference type="PANTHER" id="PTHR33121">
    <property type="entry name" value="CYCLIC DI-GMP PHOSPHODIESTERASE PDEF"/>
    <property type="match status" value="1"/>
</dbReference>
<dbReference type="InterPro" id="IPR001633">
    <property type="entry name" value="EAL_dom"/>
</dbReference>
<dbReference type="PANTHER" id="PTHR33121:SF71">
    <property type="entry name" value="OXYGEN SENSOR PROTEIN DOSP"/>
    <property type="match status" value="1"/>
</dbReference>
<dbReference type="PROSITE" id="PS50883">
    <property type="entry name" value="EAL"/>
    <property type="match status" value="1"/>
</dbReference>
<dbReference type="SMART" id="SM00267">
    <property type="entry name" value="GGDEF"/>
    <property type="match status" value="1"/>
</dbReference>
<evidence type="ECO:0000259" key="2">
    <source>
        <dbReference type="PROSITE" id="PS50883"/>
    </source>
</evidence>
<dbReference type="InterPro" id="IPR043128">
    <property type="entry name" value="Rev_trsase/Diguanyl_cyclase"/>
</dbReference>
<dbReference type="InterPro" id="IPR000160">
    <property type="entry name" value="GGDEF_dom"/>
</dbReference>
<dbReference type="Gene3D" id="3.20.20.450">
    <property type="entry name" value="EAL domain"/>
    <property type="match status" value="1"/>
</dbReference>
<name>A0A1Y3U9P9_9FIRM</name>
<dbReference type="InterPro" id="IPR029787">
    <property type="entry name" value="Nucleotide_cyclase"/>
</dbReference>
<proteinExistence type="predicted"/>
<dbReference type="GO" id="GO:0071111">
    <property type="term" value="F:cyclic-guanylate-specific phosphodiesterase activity"/>
    <property type="evidence" value="ECO:0007669"/>
    <property type="project" value="InterPro"/>
</dbReference>
<evidence type="ECO:0000259" key="3">
    <source>
        <dbReference type="PROSITE" id="PS50887"/>
    </source>
</evidence>